<dbReference type="InterPro" id="IPR050624">
    <property type="entry name" value="HTH-type_Tx_Regulator"/>
</dbReference>
<dbReference type="SUPFAM" id="SSF46689">
    <property type="entry name" value="Homeodomain-like"/>
    <property type="match status" value="1"/>
</dbReference>
<sequence>MSEKIDRRKQFTRMVLKEALMKLLKEKPISSVTVKELCEIANINRSTFYSHYIDAHDLLDKIGKELFDDMYATLNQYNFKKQDEVLQMSTKILEYVAERSEQCQILLSDNGDTSFKKRVIGIIQEFIMKKWMEEHQLDDDLSEYIPLLVVSGGVDAIESWLVNGKKESPQEMARLIHQFINFGLLGFRKNR</sequence>
<dbReference type="Gene3D" id="1.10.357.10">
    <property type="entry name" value="Tetracycline Repressor, domain 2"/>
    <property type="match status" value="1"/>
</dbReference>
<keyword evidence="1" id="KW-0678">Repressor</keyword>
<accession>A0ABU6NM28</accession>
<evidence type="ECO:0000256" key="2">
    <source>
        <dbReference type="ARBA" id="ARBA00023125"/>
    </source>
</evidence>
<proteinExistence type="predicted"/>
<dbReference type="PANTHER" id="PTHR43479:SF7">
    <property type="entry name" value="TETR-FAMILY TRANSCRIPTIONAL REGULATOR"/>
    <property type="match status" value="1"/>
</dbReference>
<dbReference type="EMBL" id="JAROAS010000009">
    <property type="protein sequence ID" value="MED4127817.1"/>
    <property type="molecule type" value="Genomic_DNA"/>
</dbReference>
<dbReference type="InterPro" id="IPR009057">
    <property type="entry name" value="Homeodomain-like_sf"/>
</dbReference>
<evidence type="ECO:0000259" key="4">
    <source>
        <dbReference type="PROSITE" id="PS50977"/>
    </source>
</evidence>
<gene>
    <name evidence="5" type="ORF">P5F74_06690</name>
</gene>
<dbReference type="PROSITE" id="PS50977">
    <property type="entry name" value="HTH_TETR_2"/>
    <property type="match status" value="1"/>
</dbReference>
<protein>
    <submittedName>
        <fullName evidence="5">TetR-like C-terminal domain-containing protein</fullName>
    </submittedName>
</protein>
<dbReference type="InterPro" id="IPR001647">
    <property type="entry name" value="HTH_TetR"/>
</dbReference>
<feature type="domain" description="HTH tetR-type" evidence="4">
    <location>
        <begin position="10"/>
        <end position="70"/>
    </location>
</feature>
<dbReference type="InterPro" id="IPR039532">
    <property type="entry name" value="TetR_C_Firmicutes"/>
</dbReference>
<dbReference type="PANTHER" id="PTHR43479">
    <property type="entry name" value="ACREF/ENVCD OPERON REPRESSOR-RELATED"/>
    <property type="match status" value="1"/>
</dbReference>
<feature type="DNA-binding region" description="H-T-H motif" evidence="3">
    <location>
        <begin position="33"/>
        <end position="52"/>
    </location>
</feature>
<dbReference type="RefSeq" id="WP_328236807.1">
    <property type="nucleotide sequence ID" value="NZ_JAROAS010000009.1"/>
</dbReference>
<organism evidence="5 6">
    <name type="scientific">Shouchella miscanthi</name>
    <dbReference type="NCBI Taxonomy" id="2598861"/>
    <lineage>
        <taxon>Bacteria</taxon>
        <taxon>Bacillati</taxon>
        <taxon>Bacillota</taxon>
        <taxon>Bacilli</taxon>
        <taxon>Bacillales</taxon>
        <taxon>Bacillaceae</taxon>
        <taxon>Shouchella</taxon>
    </lineage>
</organism>
<evidence type="ECO:0000313" key="6">
    <source>
        <dbReference type="Proteomes" id="UP001341820"/>
    </source>
</evidence>
<name>A0ABU6NM28_9BACI</name>
<evidence type="ECO:0000256" key="3">
    <source>
        <dbReference type="PROSITE-ProRule" id="PRU00335"/>
    </source>
</evidence>
<keyword evidence="6" id="KW-1185">Reference proteome</keyword>
<evidence type="ECO:0000313" key="5">
    <source>
        <dbReference type="EMBL" id="MED4127817.1"/>
    </source>
</evidence>
<evidence type="ECO:0000256" key="1">
    <source>
        <dbReference type="ARBA" id="ARBA00022491"/>
    </source>
</evidence>
<reference evidence="5 6" key="1">
    <citation type="submission" date="2023-03" db="EMBL/GenBank/DDBJ databases">
        <title>Bacillus Genome Sequencing.</title>
        <authorList>
            <person name="Dunlap C."/>
        </authorList>
    </citation>
    <scope>NUCLEOTIDE SEQUENCE [LARGE SCALE GENOMIC DNA]</scope>
    <source>
        <strain evidence="5 6">B-4107</strain>
    </source>
</reference>
<keyword evidence="2 3" id="KW-0238">DNA-binding</keyword>
<dbReference type="Proteomes" id="UP001341820">
    <property type="component" value="Unassembled WGS sequence"/>
</dbReference>
<dbReference type="Pfam" id="PF14278">
    <property type="entry name" value="TetR_C_8"/>
    <property type="match status" value="1"/>
</dbReference>
<comment type="caution">
    <text evidence="5">The sequence shown here is derived from an EMBL/GenBank/DDBJ whole genome shotgun (WGS) entry which is preliminary data.</text>
</comment>